<feature type="compositionally biased region" description="Polar residues" evidence="1">
    <location>
        <begin position="392"/>
        <end position="412"/>
    </location>
</feature>
<feature type="compositionally biased region" description="Polar residues" evidence="1">
    <location>
        <begin position="259"/>
        <end position="269"/>
    </location>
</feature>
<dbReference type="KEGG" id="qsa:O6P43_010330"/>
<comment type="caution">
    <text evidence="2">The sequence shown here is derived from an EMBL/GenBank/DDBJ whole genome shotgun (WGS) entry which is preliminary data.</text>
</comment>
<feature type="region of interest" description="Disordered" evidence="1">
    <location>
        <begin position="427"/>
        <end position="463"/>
    </location>
</feature>
<dbReference type="AlphaFoldDB" id="A0AAD7VEA1"/>
<feature type="region of interest" description="Disordered" evidence="1">
    <location>
        <begin position="683"/>
        <end position="702"/>
    </location>
</feature>
<feature type="compositionally biased region" description="Low complexity" evidence="1">
    <location>
        <begin position="329"/>
        <end position="339"/>
    </location>
</feature>
<name>A0AAD7VEA1_QUISA</name>
<dbReference type="InterPro" id="IPR045882">
    <property type="entry name" value="GPT1/2"/>
</dbReference>
<feature type="compositionally biased region" description="Polar residues" evidence="1">
    <location>
        <begin position="578"/>
        <end position="590"/>
    </location>
</feature>
<dbReference type="Proteomes" id="UP001163823">
    <property type="component" value="Chromosome 4"/>
</dbReference>
<dbReference type="PANTHER" id="PTHR33737">
    <property type="entry name" value="OS05G0121800 PROTEIN"/>
    <property type="match status" value="1"/>
</dbReference>
<evidence type="ECO:0000313" key="2">
    <source>
        <dbReference type="EMBL" id="KAJ7972444.1"/>
    </source>
</evidence>
<feature type="compositionally biased region" description="Basic and acidic residues" evidence="1">
    <location>
        <begin position="275"/>
        <end position="284"/>
    </location>
</feature>
<feature type="region of interest" description="Disordered" evidence="1">
    <location>
        <begin position="201"/>
        <end position="225"/>
    </location>
</feature>
<organism evidence="2 3">
    <name type="scientific">Quillaja saponaria</name>
    <name type="common">Soap bark tree</name>
    <dbReference type="NCBI Taxonomy" id="32244"/>
    <lineage>
        <taxon>Eukaryota</taxon>
        <taxon>Viridiplantae</taxon>
        <taxon>Streptophyta</taxon>
        <taxon>Embryophyta</taxon>
        <taxon>Tracheophyta</taxon>
        <taxon>Spermatophyta</taxon>
        <taxon>Magnoliopsida</taxon>
        <taxon>eudicotyledons</taxon>
        <taxon>Gunneridae</taxon>
        <taxon>Pentapetalae</taxon>
        <taxon>rosids</taxon>
        <taxon>fabids</taxon>
        <taxon>Fabales</taxon>
        <taxon>Quillajaceae</taxon>
        <taxon>Quillaja</taxon>
    </lineage>
</organism>
<dbReference type="PANTHER" id="PTHR33737:SF2">
    <property type="entry name" value="OS12G0102700 PROTEIN"/>
    <property type="match status" value="1"/>
</dbReference>
<reference evidence="2" key="1">
    <citation type="journal article" date="2023" name="Science">
        <title>Elucidation of the pathway for biosynthesis of saponin adjuvants from the soapbark tree.</title>
        <authorList>
            <person name="Reed J."/>
            <person name="Orme A."/>
            <person name="El-Demerdash A."/>
            <person name="Owen C."/>
            <person name="Martin L.B.B."/>
            <person name="Misra R.C."/>
            <person name="Kikuchi S."/>
            <person name="Rejzek M."/>
            <person name="Martin A.C."/>
            <person name="Harkess A."/>
            <person name="Leebens-Mack J."/>
            <person name="Louveau T."/>
            <person name="Stephenson M.J."/>
            <person name="Osbourn A."/>
        </authorList>
    </citation>
    <scope>NUCLEOTIDE SEQUENCE</scope>
    <source>
        <strain evidence="2">S10</strain>
    </source>
</reference>
<proteinExistence type="predicted"/>
<evidence type="ECO:0000256" key="1">
    <source>
        <dbReference type="SAM" id="MobiDB-lite"/>
    </source>
</evidence>
<feature type="compositionally biased region" description="Low complexity" evidence="1">
    <location>
        <begin position="429"/>
        <end position="443"/>
    </location>
</feature>
<evidence type="ECO:0000313" key="3">
    <source>
        <dbReference type="Proteomes" id="UP001163823"/>
    </source>
</evidence>
<dbReference type="GO" id="GO:0008017">
    <property type="term" value="F:microtubule binding"/>
    <property type="evidence" value="ECO:0007669"/>
    <property type="project" value="InterPro"/>
</dbReference>
<protein>
    <submittedName>
        <fullName evidence="2">Chitinase-like protein PB1E7.04c isoform X2</fullName>
    </submittedName>
</protein>
<gene>
    <name evidence="2" type="ORF">O6P43_010330</name>
</gene>
<feature type="compositionally biased region" description="Polar residues" evidence="1">
    <location>
        <begin position="210"/>
        <end position="225"/>
    </location>
</feature>
<feature type="compositionally biased region" description="Low complexity" evidence="1">
    <location>
        <begin position="349"/>
        <end position="365"/>
    </location>
</feature>
<accession>A0AAD7VEA1</accession>
<feature type="compositionally biased region" description="Low complexity" evidence="1">
    <location>
        <begin position="450"/>
        <end position="460"/>
    </location>
</feature>
<feature type="region of interest" description="Disordered" evidence="1">
    <location>
        <begin position="253"/>
        <end position="412"/>
    </location>
</feature>
<keyword evidence="3" id="KW-1185">Reference proteome</keyword>
<sequence length="934" mass="99554">MEGYGRNMDVQSRRLSLIDVSSEDDSLILSSTGNLIDHQYSENQEHIELLDGLNTNNSEDTADYLEDREQVHKSTETFEIGRAKKNRKYNLRKSLAWDSAFFTSAGVLEPEELSSIIECVEKGKKCVLPRIQEDAHRSCESISTLESDTLTLESFEADLLEDVRASIQKSGNMSKVANGSSKVLSRATEIQSGISSKRVDSDSLYKMKSNPASKNPSATMRGSGTISKKDSICSLVSQKSVAASGESSLLKQPKLLGKSSPSSITSTKRASFGDLHVKTGKDNARPVTGRVSSVSKTPALGVSRSTVPKPTLLSKPPSGSSAATRKKLTTSSLSGGSSSDKLIPLTKLSSGSSAARRTKSTTSTVSDRRSDNVGKSPSHSLKRSADAGKGNPPSSCSSLKTPSRNKTQSGSSSLTACLKSVNKLFSNTSPASSISEWSSESSSTTCKQRSNSSITSLDSSSCRKVSLDSDASQASDYQNPGIDQCLEGHESQVTGFRSGGVKNAPAGNVLPPVPTKPSGLRMPSPKIGFFDGVKSVVCTPRPHVPGGMTKTGAGNISPRGGENKAKLGKLQPARSVRATKNTKSDNQPISLTMKPKCLTPCQGLPKAAVRTCGVSRKVKSSSIPTEAQSNMPLKTGAGYSKTENTITEGHDVGGHDPDLCSALNDRILDVSVDKLSPELKGSIQSKDIRANPADGENNKGVSSPACNVEDAFTSQIVKEGATFGQFPLKAEDTLTGHDIGISYTSAGSVQNGTSDSIMDKVSPRIKGSMNSLDIRATPTDNEHNSSVLSSTYSIQNASLFQVVEEGLKCGQHNLLNDLNPINDTTDQENSHYEDQFDILSRQNGVLDITTQTHKEVIDDELPDCQQKEQSLNKPLTPLPVLSPTIFDMPGFRRPFTAKDSFCNMDGLFNVTTGSTVAELKTSTSPLLDSILKEN</sequence>
<dbReference type="EMBL" id="JARAOO010000004">
    <property type="protein sequence ID" value="KAJ7972444.1"/>
    <property type="molecule type" value="Genomic_DNA"/>
</dbReference>
<feature type="region of interest" description="Disordered" evidence="1">
    <location>
        <begin position="542"/>
        <end position="591"/>
    </location>
</feature>